<sequence length="426" mass="47914">MNNARDHPVFKRLSRQQLIVRRRSLGLQPLVLDPTFASSRKTRCKHCERRFNPVWKNYLCHLCGRWVCEPCSSVVERERELLLVRFVRCCVTCTKMINKLPDPEMLLPCLTVPYVTTSSNSQLGLHLADVLRTKKDLRPTVLQLLSFLGRPIGTNAQILEEIREEDWAAATELVSSNLALGAPASRSNSGQQKRREKRRNGDSGVKPGNPEWVQFLVQQCFEVSLTELPLEECVISESDGTRQYPIFYDEETDVPYAPTFPNEAVRDECIAKCNLLGRGIAAQKEVQLICHLAAKEFDAHVATVAAVQADKHYTLASINKPMCQIIDRAKSFCAHAMVSGLPFLARNTMLDVRFRTFACVLGDTDGAANRVLFYCGFPITAANTDTVIAMLCVMDSKPRKSITTMQYTVMKKLAEILSSLWVIKAE</sequence>
<evidence type="ECO:0000259" key="6">
    <source>
        <dbReference type="PROSITE" id="PS50178"/>
    </source>
</evidence>
<dbReference type="PANTHER" id="PTHR43102:SF2">
    <property type="entry name" value="GAF DOMAIN-CONTAINING PROTEIN"/>
    <property type="match status" value="1"/>
</dbReference>
<evidence type="ECO:0000313" key="7">
    <source>
        <dbReference type="EMBL" id="ETO60429.1"/>
    </source>
</evidence>
<evidence type="ECO:0000256" key="5">
    <source>
        <dbReference type="SAM" id="MobiDB-lite"/>
    </source>
</evidence>
<evidence type="ECO:0000256" key="3">
    <source>
        <dbReference type="ARBA" id="ARBA00022833"/>
    </source>
</evidence>
<reference evidence="7 8" key="1">
    <citation type="submission" date="2013-11" db="EMBL/GenBank/DDBJ databases">
        <title>The Genome Sequence of Phytophthora parasitica P1976.</title>
        <authorList>
            <consortium name="The Broad Institute Genomics Platform"/>
            <person name="Russ C."/>
            <person name="Tyler B."/>
            <person name="Panabieres F."/>
            <person name="Shan W."/>
            <person name="Tripathy S."/>
            <person name="Grunwald N."/>
            <person name="Machado M."/>
            <person name="Johnson C.S."/>
            <person name="Walker B."/>
            <person name="Young S."/>
            <person name="Zeng Q."/>
            <person name="Gargeya S."/>
            <person name="Fitzgerald M."/>
            <person name="Haas B."/>
            <person name="Abouelleil A."/>
            <person name="Allen A.W."/>
            <person name="Alvarado L."/>
            <person name="Arachchi H.M."/>
            <person name="Berlin A.M."/>
            <person name="Chapman S.B."/>
            <person name="Gainer-Dewar J."/>
            <person name="Goldberg J."/>
            <person name="Griggs A."/>
            <person name="Gujja S."/>
            <person name="Hansen M."/>
            <person name="Howarth C."/>
            <person name="Imamovic A."/>
            <person name="Ireland A."/>
            <person name="Larimer J."/>
            <person name="McCowan C."/>
            <person name="Murphy C."/>
            <person name="Pearson M."/>
            <person name="Poon T.W."/>
            <person name="Priest M."/>
            <person name="Roberts A."/>
            <person name="Saif S."/>
            <person name="Shea T."/>
            <person name="Sisk P."/>
            <person name="Sykes S."/>
            <person name="Wortman J."/>
            <person name="Nusbaum C."/>
            <person name="Birren B."/>
        </authorList>
    </citation>
    <scope>NUCLEOTIDE SEQUENCE [LARGE SCALE GENOMIC DNA]</scope>
    <source>
        <strain evidence="7 8">P1976</strain>
    </source>
</reference>
<keyword evidence="2 4" id="KW-0863">Zinc-finger</keyword>
<dbReference type="InterPro" id="IPR011011">
    <property type="entry name" value="Znf_FYVE_PHD"/>
</dbReference>
<dbReference type="Gene3D" id="3.30.40.10">
    <property type="entry name" value="Zinc/RING finger domain, C3HC4 (zinc finger)"/>
    <property type="match status" value="1"/>
</dbReference>
<dbReference type="InterPro" id="IPR013083">
    <property type="entry name" value="Znf_RING/FYVE/PHD"/>
</dbReference>
<evidence type="ECO:0000256" key="4">
    <source>
        <dbReference type="PROSITE-ProRule" id="PRU00091"/>
    </source>
</evidence>
<organism evidence="7 8">
    <name type="scientific">Phytophthora nicotianae P1976</name>
    <dbReference type="NCBI Taxonomy" id="1317066"/>
    <lineage>
        <taxon>Eukaryota</taxon>
        <taxon>Sar</taxon>
        <taxon>Stramenopiles</taxon>
        <taxon>Oomycota</taxon>
        <taxon>Peronosporomycetes</taxon>
        <taxon>Peronosporales</taxon>
        <taxon>Peronosporaceae</taxon>
        <taxon>Phytophthora</taxon>
    </lineage>
</organism>
<dbReference type="PROSITE" id="PS50178">
    <property type="entry name" value="ZF_FYVE"/>
    <property type="match status" value="1"/>
</dbReference>
<evidence type="ECO:0000256" key="2">
    <source>
        <dbReference type="ARBA" id="ARBA00022771"/>
    </source>
</evidence>
<name>A0A080Z1B8_PHYNI</name>
<dbReference type="SUPFAM" id="SSF57903">
    <property type="entry name" value="FYVE/PHD zinc finger"/>
    <property type="match status" value="1"/>
</dbReference>
<dbReference type="OrthoDB" id="303614at2759"/>
<proteinExistence type="predicted"/>
<protein>
    <recommendedName>
        <fullName evidence="6">FYVE-type domain-containing protein</fullName>
    </recommendedName>
</protein>
<dbReference type="SUPFAM" id="SSF55781">
    <property type="entry name" value="GAF domain-like"/>
    <property type="match status" value="1"/>
</dbReference>
<dbReference type="PANTHER" id="PTHR43102">
    <property type="entry name" value="SLR1143 PROTEIN"/>
    <property type="match status" value="1"/>
</dbReference>
<feature type="region of interest" description="Disordered" evidence="5">
    <location>
        <begin position="181"/>
        <end position="207"/>
    </location>
</feature>
<dbReference type="CDD" id="cd00065">
    <property type="entry name" value="FYVE_like_SF"/>
    <property type="match status" value="1"/>
</dbReference>
<gene>
    <name evidence="7" type="ORF">F444_21370</name>
</gene>
<keyword evidence="3" id="KW-0862">Zinc</keyword>
<dbReference type="Proteomes" id="UP000028582">
    <property type="component" value="Unassembled WGS sequence"/>
</dbReference>
<comment type="caution">
    <text evidence="7">The sequence shown here is derived from an EMBL/GenBank/DDBJ whole genome shotgun (WGS) entry which is preliminary data.</text>
</comment>
<dbReference type="EMBL" id="ANJA01003937">
    <property type="protein sequence ID" value="ETO60429.1"/>
    <property type="molecule type" value="Genomic_DNA"/>
</dbReference>
<keyword evidence="1" id="KW-0479">Metal-binding</keyword>
<accession>A0A080Z1B8</accession>
<evidence type="ECO:0000256" key="1">
    <source>
        <dbReference type="ARBA" id="ARBA00022723"/>
    </source>
</evidence>
<evidence type="ECO:0000313" key="8">
    <source>
        <dbReference type="Proteomes" id="UP000028582"/>
    </source>
</evidence>
<dbReference type="InterPro" id="IPR017455">
    <property type="entry name" value="Znf_FYVE-rel"/>
</dbReference>
<feature type="domain" description="FYVE-type" evidence="6">
    <location>
        <begin position="38"/>
        <end position="98"/>
    </location>
</feature>
<dbReference type="AlphaFoldDB" id="A0A080Z1B8"/>
<dbReference type="GO" id="GO:0008270">
    <property type="term" value="F:zinc ion binding"/>
    <property type="evidence" value="ECO:0007669"/>
    <property type="project" value="UniProtKB-KW"/>
</dbReference>